<name>A0A9P7GBY1_9AGAR</name>
<keyword evidence="2" id="KW-1185">Reference proteome</keyword>
<organism evidence="1 2">
    <name type="scientific">Asterophora parasitica</name>
    <dbReference type="NCBI Taxonomy" id="117018"/>
    <lineage>
        <taxon>Eukaryota</taxon>
        <taxon>Fungi</taxon>
        <taxon>Dikarya</taxon>
        <taxon>Basidiomycota</taxon>
        <taxon>Agaricomycotina</taxon>
        <taxon>Agaricomycetes</taxon>
        <taxon>Agaricomycetidae</taxon>
        <taxon>Agaricales</taxon>
        <taxon>Tricholomatineae</taxon>
        <taxon>Lyophyllaceae</taxon>
        <taxon>Asterophora</taxon>
    </lineage>
</organism>
<evidence type="ECO:0000313" key="2">
    <source>
        <dbReference type="Proteomes" id="UP000775547"/>
    </source>
</evidence>
<dbReference type="EMBL" id="JABCKV010000011">
    <property type="protein sequence ID" value="KAG5647243.1"/>
    <property type="molecule type" value="Genomic_DNA"/>
</dbReference>
<dbReference type="OrthoDB" id="2382881at2759"/>
<reference evidence="1" key="1">
    <citation type="submission" date="2020-07" db="EMBL/GenBank/DDBJ databases">
        <authorList>
            <person name="Nieuwenhuis M."/>
            <person name="Van De Peppel L.J.J."/>
        </authorList>
    </citation>
    <scope>NUCLEOTIDE SEQUENCE</scope>
    <source>
        <strain evidence="1">AP01</strain>
        <tissue evidence="1">Mycelium</tissue>
    </source>
</reference>
<evidence type="ECO:0000313" key="1">
    <source>
        <dbReference type="EMBL" id="KAG5647243.1"/>
    </source>
</evidence>
<gene>
    <name evidence="1" type="ORF">DXG03_000778</name>
</gene>
<dbReference type="AlphaFoldDB" id="A0A9P7GBY1"/>
<sequence length="702" mass="79240">MVYSPPPDADEERRDSFWRLARSDADNYLLASRKSLINIDLRITNSSQELFSLPAQGDVLTSIEDQRTDHIVKLCSTRDILWIDTRFAGKPLLGYRHGRQYDRYLNAQSSPLSSGSTLLTSRNNAMMTVYDVTRSEGQLIHVNAPPYCMIPGDKASASKNVGQTLFKHPLDTNDDAFSLLRLMERGCLQQVDLRVSDSSDTGPIFHTSWSTDVKQLDTTPLRPKTPPHDKQAFIEKDFSEAYQQIYHVHYQERVKTEEENANAVYDLLETIPTFWQEVEPPLEHIITTYDAVFHAGDDPDQERSNFLTESSINSTRGYRAVSQGRLAPKTLIEGAAWHHNIAPILRRFDPNFPSDIQSGTNALRRHDLAKDPERTPMSLRYENEAREQLALDLALSTDVFSSQKFSTVSGESADLETMARTLSLAGEPPTVDFGYLRPRRRDHYNKEEKDQETADSMGVRLLLKDWEVGADPDVHIFVDHYDGTWDAPPARRNSVTETTDDPGDFYCAYKAAGGSAEAYWGAVARFLDAFAYGRLWKSNAFFTKWATVIAGVYDEHAGFTGCAWGTTYDTQEEGSQEACWGILDTVTLFILRRKHSELFQPPSPTEDGPDELAMLVWYGSQPSYITTYTAGSFPLLPHALYGKLPGWKHEVLSRRLEATSRDQLIRRAATGCYPLPACKSLRQARGAEMAQERTALCKRPCE</sequence>
<protein>
    <submittedName>
        <fullName evidence="1">Uncharacterized protein</fullName>
    </submittedName>
</protein>
<proteinExistence type="predicted"/>
<comment type="caution">
    <text evidence="1">The sequence shown here is derived from an EMBL/GenBank/DDBJ whole genome shotgun (WGS) entry which is preliminary data.</text>
</comment>
<reference evidence="1" key="2">
    <citation type="submission" date="2021-10" db="EMBL/GenBank/DDBJ databases">
        <title>Phylogenomics reveals ancestral predisposition of the termite-cultivated fungus Termitomyces towards a domesticated lifestyle.</title>
        <authorList>
            <person name="Auxier B."/>
            <person name="Grum-Grzhimaylo A."/>
            <person name="Cardenas M.E."/>
            <person name="Lodge J.D."/>
            <person name="Laessoe T."/>
            <person name="Pedersen O."/>
            <person name="Smith M.E."/>
            <person name="Kuyper T.W."/>
            <person name="Franco-Molano E.A."/>
            <person name="Baroni T.J."/>
            <person name="Aanen D.K."/>
        </authorList>
    </citation>
    <scope>NUCLEOTIDE SEQUENCE</scope>
    <source>
        <strain evidence="1">AP01</strain>
        <tissue evidence="1">Mycelium</tissue>
    </source>
</reference>
<accession>A0A9P7GBY1</accession>
<dbReference type="Proteomes" id="UP000775547">
    <property type="component" value="Unassembled WGS sequence"/>
</dbReference>